<dbReference type="AlphaFoldDB" id="A0A1I3NWY2"/>
<dbReference type="EMBL" id="FOSB01000001">
    <property type="protein sequence ID" value="SFJ13296.1"/>
    <property type="molecule type" value="Genomic_DNA"/>
</dbReference>
<protein>
    <submittedName>
        <fullName evidence="6">Putative sporulation protein YtaF</fullName>
    </submittedName>
</protein>
<dbReference type="OrthoDB" id="1679205at2"/>
<keyword evidence="7" id="KW-1185">Reference proteome</keyword>
<dbReference type="STRING" id="240302.BN982_00529"/>
<dbReference type="PANTHER" id="PTHR35529">
    <property type="entry name" value="MANGANESE EFFLUX PUMP MNTP-RELATED"/>
    <property type="match status" value="1"/>
</dbReference>
<feature type="transmembrane region" description="Helical" evidence="5">
    <location>
        <begin position="37"/>
        <end position="58"/>
    </location>
</feature>
<dbReference type="InterPro" id="IPR003810">
    <property type="entry name" value="Mntp/YtaF"/>
</dbReference>
<feature type="transmembrane region" description="Helical" evidence="5">
    <location>
        <begin position="150"/>
        <end position="169"/>
    </location>
</feature>
<evidence type="ECO:0000256" key="4">
    <source>
        <dbReference type="ARBA" id="ARBA00023136"/>
    </source>
</evidence>
<keyword evidence="4 5" id="KW-0472">Membrane</keyword>
<organism evidence="6 7">
    <name type="scientific">Halobacillus dabanensis</name>
    <dbReference type="NCBI Taxonomy" id="240302"/>
    <lineage>
        <taxon>Bacteria</taxon>
        <taxon>Bacillati</taxon>
        <taxon>Bacillota</taxon>
        <taxon>Bacilli</taxon>
        <taxon>Bacillales</taxon>
        <taxon>Bacillaceae</taxon>
        <taxon>Halobacillus</taxon>
    </lineage>
</organism>
<evidence type="ECO:0000313" key="6">
    <source>
        <dbReference type="EMBL" id="SFJ13296.1"/>
    </source>
</evidence>
<feature type="transmembrane region" description="Helical" evidence="5">
    <location>
        <begin position="6"/>
        <end position="25"/>
    </location>
</feature>
<dbReference type="Proteomes" id="UP000183557">
    <property type="component" value="Unassembled WGS sequence"/>
</dbReference>
<evidence type="ECO:0000256" key="3">
    <source>
        <dbReference type="ARBA" id="ARBA00022989"/>
    </source>
</evidence>
<reference evidence="7" key="1">
    <citation type="submission" date="2016-10" db="EMBL/GenBank/DDBJ databases">
        <authorList>
            <person name="Varghese N."/>
            <person name="Submissions S."/>
        </authorList>
    </citation>
    <scope>NUCLEOTIDE SEQUENCE [LARGE SCALE GENOMIC DNA]</scope>
    <source>
        <strain evidence="7">CGMCC 1.3704</strain>
    </source>
</reference>
<dbReference type="Pfam" id="PF02659">
    <property type="entry name" value="Mntp"/>
    <property type="match status" value="1"/>
</dbReference>
<evidence type="ECO:0000313" key="7">
    <source>
        <dbReference type="Proteomes" id="UP000183557"/>
    </source>
</evidence>
<proteinExistence type="predicted"/>
<keyword evidence="3 5" id="KW-1133">Transmembrane helix</keyword>
<dbReference type="PANTHER" id="PTHR35529:SF2">
    <property type="entry name" value="SPORULATION PROTEIN YTAF-RELATED"/>
    <property type="match status" value="1"/>
</dbReference>
<evidence type="ECO:0000256" key="2">
    <source>
        <dbReference type="ARBA" id="ARBA00022692"/>
    </source>
</evidence>
<evidence type="ECO:0000256" key="1">
    <source>
        <dbReference type="ARBA" id="ARBA00022475"/>
    </source>
</evidence>
<feature type="transmembrane region" description="Helical" evidence="5">
    <location>
        <begin position="181"/>
        <end position="197"/>
    </location>
</feature>
<dbReference type="RefSeq" id="WP_075034601.1">
    <property type="nucleotide sequence ID" value="NZ_FOSB01000001.1"/>
</dbReference>
<feature type="transmembrane region" description="Helical" evidence="5">
    <location>
        <begin position="124"/>
        <end position="144"/>
    </location>
</feature>
<keyword evidence="1" id="KW-1003">Cell membrane</keyword>
<accession>A0A1I3NWY2</accession>
<sequence>MGIGMFIFLFVTAVSIDSFGIGCVLGLKKVGLTMKGVLLIAGLSGIMFLLSSFFGHLLVQFVAADAAERVGALALIGIGIYFLWQFFKKEKVSEREPWLNPTKVLNDPVAADVDRSGGIQGKEVWLLGAALSLDTIGAGISGALIGIPTFFTAVMIAASTFIMLACGILSGKKLSDKAESLSILPGVLLIIIGLIKLS</sequence>
<evidence type="ECO:0000256" key="5">
    <source>
        <dbReference type="SAM" id="Phobius"/>
    </source>
</evidence>
<gene>
    <name evidence="6" type="ORF">SAMN04487936_10190</name>
</gene>
<keyword evidence="2 5" id="KW-0812">Transmembrane</keyword>
<feature type="transmembrane region" description="Helical" evidence="5">
    <location>
        <begin position="70"/>
        <end position="87"/>
    </location>
</feature>
<name>A0A1I3NWY2_HALDA</name>